<organism evidence="2 3">
    <name type="scientific">Bifidobacterium scardovii</name>
    <dbReference type="NCBI Taxonomy" id="158787"/>
    <lineage>
        <taxon>Bacteria</taxon>
        <taxon>Bacillati</taxon>
        <taxon>Actinomycetota</taxon>
        <taxon>Actinomycetes</taxon>
        <taxon>Bifidobacteriales</taxon>
        <taxon>Bifidobacteriaceae</taxon>
        <taxon>Bifidobacterium</taxon>
    </lineage>
</organism>
<dbReference type="Gene3D" id="2.60.40.1080">
    <property type="match status" value="1"/>
</dbReference>
<dbReference type="eggNOG" id="COG5492">
    <property type="taxonomic scope" value="Bacteria"/>
</dbReference>
<dbReference type="Pfam" id="PF25681">
    <property type="entry name" value="Phage_TTP_17"/>
    <property type="match status" value="1"/>
</dbReference>
<feature type="domain" description="BIG2" evidence="1">
    <location>
        <begin position="199"/>
        <end position="283"/>
    </location>
</feature>
<dbReference type="STRING" id="158787.BSCA_1869"/>
<reference evidence="2 3" key="1">
    <citation type="submission" date="2014-03" db="EMBL/GenBank/DDBJ databases">
        <title>Genomics of Bifidobacteria.</title>
        <authorList>
            <person name="Ventura M."/>
            <person name="Milani C."/>
            <person name="Lugli G.A."/>
        </authorList>
    </citation>
    <scope>NUCLEOTIDE SEQUENCE [LARGE SCALE GENOMIC DNA]</scope>
    <source>
        <strain evidence="2 3">LMG 21589</strain>
    </source>
</reference>
<sequence length="286" mass="30054">MATDTSYITSGNNAQLVKLIKDYALFLWKLKDPDLPNMPDSENWTPPEGKLPVGYNSEDGAVLHPEPGDDTEIKAHNGDIVVSEQEPGYWTLQIPGIECKRDIAEAYFGVEADEKGGFHVRDAATNIEYMAVLACLDQYGNPIVLPIGRCKVSDRDDMTLVSTEVVTFNVTFKMFKAADGYMFHVYGLLAAERAGLAASVESVTADPATLSVAAGRTATFAVTVKPDNAAGWKLAAASADTAKATATASGSTVTVTGVAATETGKPVTVTATAGGKSVSVPVTVTA</sequence>
<evidence type="ECO:0000313" key="3">
    <source>
        <dbReference type="Proteomes" id="UP000029033"/>
    </source>
</evidence>
<dbReference type="RefSeq" id="WP_197074448.1">
    <property type="nucleotide sequence ID" value="NZ_CAUPKV010000018.1"/>
</dbReference>
<protein>
    <submittedName>
        <fullName evidence="2">Bacterial Ig-like domain, group 2</fullName>
    </submittedName>
</protein>
<dbReference type="InterPro" id="IPR003343">
    <property type="entry name" value="Big_2"/>
</dbReference>
<dbReference type="AlphaFoldDB" id="A0A087D408"/>
<name>A0A087D408_9BIFI</name>
<accession>A0A087D408</accession>
<evidence type="ECO:0000259" key="1">
    <source>
        <dbReference type="SMART" id="SM00635"/>
    </source>
</evidence>
<dbReference type="InterPro" id="IPR058154">
    <property type="entry name" value="Bxb1_TTP-like"/>
</dbReference>
<dbReference type="EMBL" id="JGZO01000031">
    <property type="protein sequence ID" value="KFI90258.1"/>
    <property type="molecule type" value="Genomic_DNA"/>
</dbReference>
<gene>
    <name evidence="2" type="ORF">BSCA_1869</name>
</gene>
<proteinExistence type="predicted"/>
<dbReference type="GeneID" id="85167020"/>
<dbReference type="Proteomes" id="UP000029033">
    <property type="component" value="Unassembled WGS sequence"/>
</dbReference>
<dbReference type="SMART" id="SM00635">
    <property type="entry name" value="BID_2"/>
    <property type="match status" value="1"/>
</dbReference>
<evidence type="ECO:0000313" key="2">
    <source>
        <dbReference type="EMBL" id="KFI90258.1"/>
    </source>
</evidence>
<keyword evidence="3" id="KW-1185">Reference proteome</keyword>
<comment type="caution">
    <text evidence="2">The sequence shown here is derived from an EMBL/GenBank/DDBJ whole genome shotgun (WGS) entry which is preliminary data.</text>
</comment>